<evidence type="ECO:0000313" key="2">
    <source>
        <dbReference type="EMBL" id="PYI04942.1"/>
    </source>
</evidence>
<keyword evidence="3" id="KW-1185">Reference proteome</keyword>
<organism evidence="2 3">
    <name type="scientific">Aspergillus sclerotiicarbonarius (strain CBS 121057 / IBT 28362)</name>
    <dbReference type="NCBI Taxonomy" id="1448318"/>
    <lineage>
        <taxon>Eukaryota</taxon>
        <taxon>Fungi</taxon>
        <taxon>Dikarya</taxon>
        <taxon>Ascomycota</taxon>
        <taxon>Pezizomycotina</taxon>
        <taxon>Eurotiomycetes</taxon>
        <taxon>Eurotiomycetidae</taxon>
        <taxon>Eurotiales</taxon>
        <taxon>Aspergillaceae</taxon>
        <taxon>Aspergillus</taxon>
        <taxon>Aspergillus subgen. Circumdati</taxon>
    </lineage>
</organism>
<name>A0A319E4C5_ASPSB</name>
<gene>
    <name evidence="2" type="ORF">BO78DRAFT_159348</name>
</gene>
<dbReference type="VEuPathDB" id="FungiDB:BO78DRAFT_159348"/>
<reference evidence="2 3" key="1">
    <citation type="submission" date="2018-02" db="EMBL/GenBank/DDBJ databases">
        <title>The genomes of Aspergillus section Nigri reveals drivers in fungal speciation.</title>
        <authorList>
            <consortium name="DOE Joint Genome Institute"/>
            <person name="Vesth T.C."/>
            <person name="Nybo J."/>
            <person name="Theobald S."/>
            <person name="Brandl J."/>
            <person name="Frisvad J.C."/>
            <person name="Nielsen K.F."/>
            <person name="Lyhne E.K."/>
            <person name="Kogle M.E."/>
            <person name="Kuo A."/>
            <person name="Riley R."/>
            <person name="Clum A."/>
            <person name="Nolan M."/>
            <person name="Lipzen A."/>
            <person name="Salamov A."/>
            <person name="Henrissat B."/>
            <person name="Wiebenga A."/>
            <person name="De vries R.P."/>
            <person name="Grigoriev I.V."/>
            <person name="Mortensen U.H."/>
            <person name="Andersen M.R."/>
            <person name="Baker S.E."/>
        </authorList>
    </citation>
    <scope>NUCLEOTIDE SEQUENCE [LARGE SCALE GENOMIC DNA]</scope>
    <source>
        <strain evidence="2 3">CBS 121057</strain>
    </source>
</reference>
<evidence type="ECO:0000256" key="1">
    <source>
        <dbReference type="SAM" id="MobiDB-lite"/>
    </source>
</evidence>
<dbReference type="Proteomes" id="UP000248423">
    <property type="component" value="Unassembled WGS sequence"/>
</dbReference>
<feature type="region of interest" description="Disordered" evidence="1">
    <location>
        <begin position="134"/>
        <end position="157"/>
    </location>
</feature>
<proteinExistence type="predicted"/>
<feature type="compositionally biased region" description="Low complexity" evidence="1">
    <location>
        <begin position="140"/>
        <end position="157"/>
    </location>
</feature>
<dbReference type="AlphaFoldDB" id="A0A319E4C5"/>
<dbReference type="OrthoDB" id="10434143at2759"/>
<protein>
    <submittedName>
        <fullName evidence="2">Uncharacterized protein</fullName>
    </submittedName>
</protein>
<dbReference type="EMBL" id="KZ826363">
    <property type="protein sequence ID" value="PYI04942.1"/>
    <property type="molecule type" value="Genomic_DNA"/>
</dbReference>
<accession>A0A319E4C5</accession>
<evidence type="ECO:0000313" key="3">
    <source>
        <dbReference type="Proteomes" id="UP000248423"/>
    </source>
</evidence>
<sequence length="157" mass="17320">MPQKAQKRRQYSVIIPQMGGLLGGFWYGKPARAIDSGGGFSLITRITPYHQLLIKTHTLASAPTLVGFFLSSSSSPPFPQSSSLSLSPDSLLYSRCFLLFQYIGFLSPLSWRIACLQASFSSTSPTNLINRLTRSRRTSTDCSNSSRTQSSRSPYNL</sequence>